<reference evidence="1 2" key="1">
    <citation type="submission" date="2021-04" db="EMBL/GenBank/DDBJ databases">
        <authorList>
            <person name="Bliznina A."/>
        </authorList>
    </citation>
    <scope>NUCLEOTIDE SEQUENCE [LARGE SCALE GENOMIC DNA]</scope>
</reference>
<dbReference type="EMBL" id="OU015567">
    <property type="protein sequence ID" value="CAG5114194.1"/>
    <property type="molecule type" value="Genomic_DNA"/>
</dbReference>
<name>A0ABN7T993_OIKDI</name>
<evidence type="ECO:0000313" key="1">
    <source>
        <dbReference type="EMBL" id="CAG5114194.1"/>
    </source>
</evidence>
<protein>
    <submittedName>
        <fullName evidence="1">Oidioi.mRNA.OKI2018_I69.chr2.g8258.t1.cds</fullName>
    </submittedName>
</protein>
<dbReference type="PANTHER" id="PTHR12751:SF18">
    <property type="entry name" value="PHOSPHATASE AND ACTIN REGULATOR 1"/>
    <property type="match status" value="1"/>
</dbReference>
<accession>A0ABN7T993</accession>
<proteinExistence type="predicted"/>
<dbReference type="PANTHER" id="PTHR12751">
    <property type="entry name" value="PHOSPHATASE AND ACTIN REGULATOR PHACTR"/>
    <property type="match status" value="1"/>
</dbReference>
<sequence length="89" mass="10735">MRKTQISFNEELNVAEAPFWDRKSKQKWCTLSAEQKLEIRLELNYYKLSEMKVHPHSLHNNQYYMFLPGTLEKMMKKRKNAKLLKALSM</sequence>
<gene>
    <name evidence="1" type="ORF">OKIOD_LOCUS17023</name>
</gene>
<organism evidence="1 2">
    <name type="scientific">Oikopleura dioica</name>
    <name type="common">Tunicate</name>
    <dbReference type="NCBI Taxonomy" id="34765"/>
    <lineage>
        <taxon>Eukaryota</taxon>
        <taxon>Metazoa</taxon>
        <taxon>Chordata</taxon>
        <taxon>Tunicata</taxon>
        <taxon>Appendicularia</taxon>
        <taxon>Copelata</taxon>
        <taxon>Oikopleuridae</taxon>
        <taxon>Oikopleura</taxon>
    </lineage>
</organism>
<keyword evidence="2" id="KW-1185">Reference proteome</keyword>
<dbReference type="Proteomes" id="UP001158576">
    <property type="component" value="Chromosome 2"/>
</dbReference>
<evidence type="ECO:0000313" key="2">
    <source>
        <dbReference type="Proteomes" id="UP001158576"/>
    </source>
</evidence>